<gene>
    <name evidence="16" type="ORF">P4O66_011219</name>
</gene>
<evidence type="ECO:0000256" key="11">
    <source>
        <dbReference type="PIRSR" id="PIRSR621190-2"/>
    </source>
</evidence>
<feature type="region of interest" description="Disordered" evidence="14">
    <location>
        <begin position="284"/>
        <end position="307"/>
    </location>
</feature>
<dbReference type="InterPro" id="IPR036365">
    <property type="entry name" value="PGBD-like_sf"/>
</dbReference>
<dbReference type="SUPFAM" id="SSF46689">
    <property type="entry name" value="Homeodomain-like"/>
    <property type="match status" value="1"/>
</dbReference>
<name>A0AAD8Z836_9TELE</name>
<evidence type="ECO:0000256" key="1">
    <source>
        <dbReference type="ARBA" id="ARBA00010370"/>
    </source>
</evidence>
<dbReference type="InterPro" id="IPR024079">
    <property type="entry name" value="MetalloPept_cat_dom_sf"/>
</dbReference>
<evidence type="ECO:0000313" key="16">
    <source>
        <dbReference type="EMBL" id="KAK1794335.1"/>
    </source>
</evidence>
<dbReference type="InterPro" id="IPR021190">
    <property type="entry name" value="Pept_M10A"/>
</dbReference>
<evidence type="ECO:0000256" key="14">
    <source>
        <dbReference type="SAM" id="MobiDB-lite"/>
    </source>
</evidence>
<dbReference type="Pfam" id="PF00045">
    <property type="entry name" value="Hemopexin"/>
    <property type="match status" value="3"/>
</dbReference>
<reference evidence="16" key="1">
    <citation type="submission" date="2023-03" db="EMBL/GenBank/DDBJ databases">
        <title>Electrophorus voltai genome.</title>
        <authorList>
            <person name="Bian C."/>
        </authorList>
    </citation>
    <scope>NUCLEOTIDE SEQUENCE</scope>
    <source>
        <strain evidence="16">CB-2022</strain>
        <tissue evidence="16">Muscle</tissue>
    </source>
</reference>
<feature type="binding site" evidence="11">
    <location>
        <position position="210"/>
    </location>
    <ligand>
        <name>Zn(2+)</name>
        <dbReference type="ChEBI" id="CHEBI:29105"/>
        <label>1</label>
    </ligand>
</feature>
<evidence type="ECO:0000256" key="9">
    <source>
        <dbReference type="ARBA" id="ARBA00023145"/>
    </source>
</evidence>
<evidence type="ECO:0000256" key="2">
    <source>
        <dbReference type="ARBA" id="ARBA00022670"/>
    </source>
</evidence>
<keyword evidence="6 11" id="KW-0862">Zinc</keyword>
<feature type="binding site" evidence="11">
    <location>
        <position position="196"/>
    </location>
    <ligand>
        <name>Zn(2+)</name>
        <dbReference type="ChEBI" id="CHEBI:29105"/>
        <label>1</label>
    </ligand>
</feature>
<dbReference type="Pfam" id="PF01471">
    <property type="entry name" value="PG_binding_1"/>
    <property type="match status" value="1"/>
</dbReference>
<dbReference type="InterPro" id="IPR036375">
    <property type="entry name" value="Hemopexin-like_dom_sf"/>
</dbReference>
<feature type="binding site" evidence="11">
    <location>
        <position position="215"/>
    </location>
    <ligand>
        <name>Ca(2+)</name>
        <dbReference type="ChEBI" id="CHEBI:29108"/>
        <label>3</label>
    </ligand>
</feature>
<accession>A0AAD8Z836</accession>
<feature type="domain" description="Peptidase metallopeptidase" evidence="15">
    <location>
        <begin position="115"/>
        <end position="283"/>
    </location>
</feature>
<feature type="binding site" evidence="11">
    <location>
        <position position="376"/>
    </location>
    <ligand>
        <name>Ca(2+)</name>
        <dbReference type="ChEBI" id="CHEBI:29108"/>
        <label>4</label>
    </ligand>
</feature>
<dbReference type="FunFam" id="3.40.390.10:FF:000070">
    <property type="entry name" value="Matrix metallopeptidase 25b"/>
    <property type="match status" value="1"/>
</dbReference>
<dbReference type="CDD" id="cd00094">
    <property type="entry name" value="HX"/>
    <property type="match status" value="1"/>
</dbReference>
<keyword evidence="17" id="KW-1185">Reference proteome</keyword>
<dbReference type="InterPro" id="IPR002477">
    <property type="entry name" value="Peptidoglycan-bd-like"/>
</dbReference>
<comment type="caution">
    <text evidence="16">The sequence shown here is derived from an EMBL/GenBank/DDBJ whole genome shotgun (WGS) entry which is preliminary data.</text>
</comment>
<comment type="cofactor">
    <cofactor evidence="11">
        <name>Zn(2+)</name>
        <dbReference type="ChEBI" id="CHEBI:29105"/>
    </cofactor>
    <text evidence="11">Binds 2 Zn(2+) ions per subunit.</text>
</comment>
<dbReference type="EMBL" id="JAROKS010000017">
    <property type="protein sequence ID" value="KAK1794335.1"/>
    <property type="molecule type" value="Genomic_DNA"/>
</dbReference>
<comment type="cofactor">
    <cofactor evidence="11">
        <name>Ca(2+)</name>
        <dbReference type="ChEBI" id="CHEBI:29108"/>
    </cofactor>
    <text evidence="11">Can bind about 5 Ca(2+) ions per subunit.</text>
</comment>
<dbReference type="InterPro" id="IPR018487">
    <property type="entry name" value="Hemopexin-like_repeat"/>
</dbReference>
<keyword evidence="2" id="KW-0645">Protease</keyword>
<keyword evidence="8" id="KW-0482">Metalloprotease</keyword>
<dbReference type="GO" id="GO:0004222">
    <property type="term" value="F:metalloendopeptidase activity"/>
    <property type="evidence" value="ECO:0007669"/>
    <property type="project" value="InterPro"/>
</dbReference>
<dbReference type="SUPFAM" id="SSF50923">
    <property type="entry name" value="Hemopexin-like domain"/>
    <property type="match status" value="1"/>
</dbReference>
<dbReference type="GO" id="GO:0006508">
    <property type="term" value="P:proteolysis"/>
    <property type="evidence" value="ECO:0007669"/>
    <property type="project" value="UniProtKB-KW"/>
</dbReference>
<dbReference type="InterPro" id="IPR001818">
    <property type="entry name" value="Pept_M10_metallopeptidase"/>
</dbReference>
<dbReference type="InterPro" id="IPR033739">
    <property type="entry name" value="M10A_MMP"/>
</dbReference>
<keyword evidence="7 11" id="KW-0106">Calcium</keyword>
<dbReference type="PANTHER" id="PTHR10201">
    <property type="entry name" value="MATRIX METALLOPROTEINASE"/>
    <property type="match status" value="1"/>
</dbReference>
<feature type="binding site" evidence="11">
    <location>
        <position position="253"/>
    </location>
    <ligand>
        <name>Zn(2+)</name>
        <dbReference type="ChEBI" id="CHEBI:29105"/>
        <label>2</label>
        <note>catalytic</note>
    </ligand>
</feature>
<dbReference type="Gene3D" id="2.110.10.10">
    <property type="entry name" value="Hemopexin-like domain"/>
    <property type="match status" value="1"/>
</dbReference>
<feature type="modified residue" description="Phosphotyrosine; by PKDCC" evidence="12">
    <location>
        <position position="407"/>
    </location>
</feature>
<keyword evidence="4" id="KW-0677">Repeat</keyword>
<feature type="active site" evidence="10">
    <location>
        <position position="236"/>
    </location>
</feature>
<dbReference type="GO" id="GO:0030574">
    <property type="term" value="P:collagen catabolic process"/>
    <property type="evidence" value="ECO:0007669"/>
    <property type="project" value="TreeGrafter"/>
</dbReference>
<dbReference type="InterPro" id="IPR036388">
    <property type="entry name" value="WH-like_DNA-bd_sf"/>
</dbReference>
<dbReference type="PRINTS" id="PR00138">
    <property type="entry name" value="MATRIXIN"/>
</dbReference>
<evidence type="ECO:0000259" key="15">
    <source>
        <dbReference type="SMART" id="SM00235"/>
    </source>
</evidence>
<dbReference type="SMART" id="SM00235">
    <property type="entry name" value="ZnMc"/>
    <property type="match status" value="1"/>
</dbReference>
<dbReference type="CDD" id="cd04278">
    <property type="entry name" value="ZnMc_MMP"/>
    <property type="match status" value="1"/>
</dbReference>
<evidence type="ECO:0000256" key="4">
    <source>
        <dbReference type="ARBA" id="ARBA00022737"/>
    </source>
</evidence>
<dbReference type="InterPro" id="IPR009057">
    <property type="entry name" value="Homeodomain-like_sf"/>
</dbReference>
<comment type="similarity">
    <text evidence="1">Belongs to the peptidase M10A family.</text>
</comment>
<evidence type="ECO:0000256" key="12">
    <source>
        <dbReference type="PIRSR" id="PIRSR621190-4"/>
    </source>
</evidence>
<proteinExistence type="inferred from homology"/>
<feature type="binding site" evidence="11">
    <location>
        <position position="215"/>
    </location>
    <ligand>
        <name>Ca(2+)</name>
        <dbReference type="ChEBI" id="CHEBI:29108"/>
        <label>1</label>
    </ligand>
</feature>
<evidence type="ECO:0000256" key="13">
    <source>
        <dbReference type="PROSITE-ProRule" id="PRU01011"/>
    </source>
</evidence>
<keyword evidence="9" id="KW-0865">Zymogen</keyword>
<feature type="binding site" description="in inhibited form" evidence="11">
    <location>
        <position position="92"/>
    </location>
    <ligand>
        <name>Zn(2+)</name>
        <dbReference type="ChEBI" id="CHEBI:29105"/>
        <label>2</label>
        <note>catalytic</note>
    </ligand>
</feature>
<protein>
    <recommendedName>
        <fullName evidence="15">Peptidase metallopeptidase domain-containing protein</fullName>
    </recommendedName>
</protein>
<evidence type="ECO:0000256" key="6">
    <source>
        <dbReference type="ARBA" id="ARBA00022833"/>
    </source>
</evidence>
<evidence type="ECO:0000313" key="17">
    <source>
        <dbReference type="Proteomes" id="UP001239994"/>
    </source>
</evidence>
<dbReference type="Pfam" id="PF00413">
    <property type="entry name" value="Peptidase_M10"/>
    <property type="match status" value="1"/>
</dbReference>
<feature type="binding site" evidence="11">
    <location>
        <position position="213"/>
    </location>
    <ligand>
        <name>Ca(2+)</name>
        <dbReference type="ChEBI" id="CHEBI:29108"/>
        <label>1</label>
    </ligand>
</feature>
<dbReference type="AlphaFoldDB" id="A0AAD8Z836"/>
<feature type="binding site" evidence="11">
    <location>
        <position position="235"/>
    </location>
    <ligand>
        <name>Zn(2+)</name>
        <dbReference type="ChEBI" id="CHEBI:29105"/>
        <label>2</label>
        <note>catalytic</note>
    </ligand>
</feature>
<dbReference type="InterPro" id="IPR000585">
    <property type="entry name" value="Hemopexin-like_dom"/>
</dbReference>
<evidence type="ECO:0000256" key="3">
    <source>
        <dbReference type="ARBA" id="ARBA00022723"/>
    </source>
</evidence>
<dbReference type="PANTHER" id="PTHR10201:SF287">
    <property type="entry name" value="MATRIX METALLOPEPTIDASE 25B-RELATED"/>
    <property type="match status" value="1"/>
</dbReference>
<evidence type="ECO:0000256" key="7">
    <source>
        <dbReference type="ARBA" id="ARBA00022837"/>
    </source>
</evidence>
<sequence length="1055" mass="115187">MMDSGFGLVYLTGVMIVFASPVILKPVPDQYSRGVDWLSRYGYLPAPDPQIGKLQTKEGIEKAIRQMQAFAGLKVTGKLDTDTLNMMSAPRCSLPDIVGTEDMLRKRRRKRYALSGLRWEKNNLTWTVQSYPTLYPSLSPDLVKSLMFYALKVWSDTTNLQFHAGLQNEADILISFSRSFHDDGYPFDGKGGTLAHAFFPGQVNIAGDTHFDDEETWTYGAADGAGTDLFTVAVHEFGHALGLSHSSTDPSIMRPYYQGPVGDIITYVLPIDDQQAIQTLYGIKTNRPRPRPGGRYTTHLPELPNTPPKVTIQPDPGHQDRCNGGFDAVANIRGDVFFFKGPYFWRMQRSGSLVSLSPALTRNFWIGLPPGTFNIDAVYERRTDNHIIFFIGSQFWVFKDTEALPGYPHPVSNWGMRTRDGRVVEWVEAAFVWAHNGKTYLFSGGEFWRFTESQGDTVPHPEKEYPKNALLWKGVPSHPDDIMSWGKGPIVASTCQSTNQAMKSKELSVDLQDRIVSRHRSREGYRKTSAALKVPVSTVASIIHKWKKFGTTRTLPRAGCLANLSDRGRTALIREVIKNPRVTLTELQHCSVERGEPSRRTTISAHCTNQECTQRRVNVMANLGDLIAIVAVTILRKIQTHHGRVISELDDVIRTVHRCTVMSQQCEQQRAEYAALGSTSTQCGGVGSAAPNPDKLRSTSQEIQDPVAEGGVQASALFFQMCECQMKCGRDGIICRAVGAVSELQEVQRRGKLGLDVSHDESLEALHDDGFPVPGGRDATHPDPVPGIVHAASPVPFTDLVEATQPVLGARDVTHPVPFSCVKSVPVVSPLDHMDPPLTDAASPPDLPAAPLNVTAQPPDLPTVPLTITASPVDLPAAALIDVTTPLDFPDPPLTITATHPDLPTASLVDLATSAGLLDLPLTEVAVPLVLLGPLFVTAAGQDLPTMTLLDSQPDSVPGVEDAVLPVPVSSTEVIALLLPVPGIDEAVQPVPTPRARPIPVIALRDSHVPNGCYSHIASPTPFPRPASIPRSALTLVPEALNLKSRMLPWSCHNP</sequence>
<feature type="repeat" description="Hemopexin" evidence="13">
    <location>
        <begin position="424"/>
        <end position="476"/>
    </location>
</feature>
<feature type="binding site" evidence="11">
    <location>
        <position position="239"/>
    </location>
    <ligand>
        <name>Zn(2+)</name>
        <dbReference type="ChEBI" id="CHEBI:29105"/>
        <label>2</label>
        <note>catalytic</note>
    </ligand>
</feature>
<dbReference type="Gene3D" id="1.10.10.10">
    <property type="entry name" value="Winged helix-like DNA-binding domain superfamily/Winged helix DNA-binding domain"/>
    <property type="match status" value="1"/>
</dbReference>
<dbReference type="SUPFAM" id="SSF47090">
    <property type="entry name" value="PGBD-like"/>
    <property type="match status" value="1"/>
</dbReference>
<organism evidence="16 17">
    <name type="scientific">Electrophorus voltai</name>
    <dbReference type="NCBI Taxonomy" id="2609070"/>
    <lineage>
        <taxon>Eukaryota</taxon>
        <taxon>Metazoa</taxon>
        <taxon>Chordata</taxon>
        <taxon>Craniata</taxon>
        <taxon>Vertebrata</taxon>
        <taxon>Euteleostomi</taxon>
        <taxon>Actinopterygii</taxon>
        <taxon>Neopterygii</taxon>
        <taxon>Teleostei</taxon>
        <taxon>Ostariophysi</taxon>
        <taxon>Gymnotiformes</taxon>
        <taxon>Gymnotoidei</taxon>
        <taxon>Gymnotidae</taxon>
        <taxon>Electrophorus</taxon>
    </lineage>
</organism>
<evidence type="ECO:0000256" key="10">
    <source>
        <dbReference type="PIRSR" id="PIRSR621190-1"/>
    </source>
</evidence>
<dbReference type="GO" id="GO:0030198">
    <property type="term" value="P:extracellular matrix organization"/>
    <property type="evidence" value="ECO:0007669"/>
    <property type="project" value="TreeGrafter"/>
</dbReference>
<feature type="binding site" evidence="11">
    <location>
        <position position="189"/>
    </location>
    <ligand>
        <name>Ca(2+)</name>
        <dbReference type="ChEBI" id="CHEBI:29108"/>
        <label>3</label>
    </ligand>
</feature>
<dbReference type="SUPFAM" id="SSF55486">
    <property type="entry name" value="Metalloproteases ('zincins'), catalytic domain"/>
    <property type="match status" value="1"/>
</dbReference>
<feature type="repeat" description="Hemopexin" evidence="13">
    <location>
        <begin position="323"/>
        <end position="368"/>
    </location>
</feature>
<dbReference type="Pfam" id="PF25787">
    <property type="entry name" value="HTH_SB"/>
    <property type="match status" value="1"/>
</dbReference>
<evidence type="ECO:0000256" key="5">
    <source>
        <dbReference type="ARBA" id="ARBA00022801"/>
    </source>
</evidence>
<dbReference type="GO" id="GO:0031012">
    <property type="term" value="C:extracellular matrix"/>
    <property type="evidence" value="ECO:0007669"/>
    <property type="project" value="InterPro"/>
</dbReference>
<dbReference type="InterPro" id="IPR006026">
    <property type="entry name" value="Peptidase_Metallo"/>
</dbReference>
<dbReference type="Proteomes" id="UP001239994">
    <property type="component" value="Unassembled WGS sequence"/>
</dbReference>
<feature type="repeat" description="Hemopexin" evidence="13">
    <location>
        <begin position="372"/>
        <end position="418"/>
    </location>
</feature>
<dbReference type="GO" id="GO:0005615">
    <property type="term" value="C:extracellular space"/>
    <property type="evidence" value="ECO:0007669"/>
    <property type="project" value="TreeGrafter"/>
</dbReference>
<feature type="binding site" evidence="11">
    <location>
        <position position="204"/>
    </location>
    <ligand>
        <name>Ca(2+)</name>
        <dbReference type="ChEBI" id="CHEBI:29108"/>
        <label>2</label>
    </ligand>
</feature>
<feature type="binding site" evidence="11">
    <location>
        <position position="327"/>
    </location>
    <ligand>
        <name>Ca(2+)</name>
        <dbReference type="ChEBI" id="CHEBI:29108"/>
        <label>4</label>
    </ligand>
</feature>
<dbReference type="PROSITE" id="PS51642">
    <property type="entry name" value="HEMOPEXIN_2"/>
    <property type="match status" value="3"/>
</dbReference>
<dbReference type="Gene3D" id="3.40.390.10">
    <property type="entry name" value="Collagenase (Catalytic Domain)"/>
    <property type="match status" value="1"/>
</dbReference>
<feature type="binding site" evidence="11">
    <location>
        <position position="208"/>
    </location>
    <ligand>
        <name>Ca(2+)</name>
        <dbReference type="ChEBI" id="CHEBI:29108"/>
        <label>2</label>
    </ligand>
</feature>
<feature type="binding site" evidence="11">
    <location>
        <position position="181"/>
    </location>
    <ligand>
        <name>Zn(2+)</name>
        <dbReference type="ChEBI" id="CHEBI:29105"/>
        <label>1</label>
    </ligand>
</feature>
<feature type="binding site" evidence="11">
    <location>
        <position position="430"/>
    </location>
    <ligand>
        <name>Ca(2+)</name>
        <dbReference type="ChEBI" id="CHEBI:29108"/>
        <label>5</label>
    </ligand>
</feature>
<feature type="binding site" evidence="11">
    <location>
        <position position="212"/>
    </location>
    <ligand>
        <name>Ca(2+)</name>
        <dbReference type="ChEBI" id="CHEBI:29108"/>
        <label>3</label>
    </ligand>
</feature>
<feature type="binding site" evidence="11">
    <location>
        <position position="188"/>
    </location>
    <ligand>
        <name>Ca(2+)</name>
        <dbReference type="ChEBI" id="CHEBI:29108"/>
        <label>3</label>
    </ligand>
</feature>
<dbReference type="GO" id="GO:0008270">
    <property type="term" value="F:zinc ion binding"/>
    <property type="evidence" value="ECO:0007669"/>
    <property type="project" value="InterPro"/>
</dbReference>
<keyword evidence="3 11" id="KW-0479">Metal-binding</keyword>
<dbReference type="InterPro" id="IPR057667">
    <property type="entry name" value="HTH_SB"/>
</dbReference>
<keyword evidence="5" id="KW-0378">Hydrolase</keyword>
<feature type="binding site" evidence="11">
    <location>
        <position position="245"/>
    </location>
    <ligand>
        <name>Zn(2+)</name>
        <dbReference type="ChEBI" id="CHEBI:29105"/>
        <label>2</label>
        <note>catalytic</note>
    </ligand>
</feature>
<feature type="binding site" evidence="11">
    <location>
        <position position="183"/>
    </location>
    <ligand>
        <name>Zn(2+)</name>
        <dbReference type="ChEBI" id="CHEBI:29105"/>
        <label>1</label>
    </ligand>
</feature>
<evidence type="ECO:0000256" key="8">
    <source>
        <dbReference type="ARBA" id="ARBA00023049"/>
    </source>
</evidence>
<feature type="binding site" evidence="11">
    <location>
        <position position="171"/>
    </location>
    <ligand>
        <name>Ca(2+)</name>
        <dbReference type="ChEBI" id="CHEBI:29108"/>
        <label>2</label>
    </ligand>
</feature>
<dbReference type="SMART" id="SM00120">
    <property type="entry name" value="HX"/>
    <property type="match status" value="3"/>
</dbReference>